<dbReference type="Proteomes" id="UP001500767">
    <property type="component" value="Unassembled WGS sequence"/>
</dbReference>
<keyword evidence="2" id="KW-1185">Reference proteome</keyword>
<evidence type="ECO:0000313" key="2">
    <source>
        <dbReference type="Proteomes" id="UP001500767"/>
    </source>
</evidence>
<sequence length="300" mass="31763">MSTECSTLALVEGPAQLLDVIELAHACEGGDDLGELRVAVLAPALGRGREQLRGMVALARQEGLAVSWHEPRSGGASVARTVRNLLDELGPTRRLVVADPFSGVAQVLISLVRPTDLTVVDDGGATAELVQHLAGLRLRRASEERTRLRVFTSVPRGAVGPEPLGVEVRRNDYAWLRGRWPGPEIHDGADLVGAPLVEAGEVAVTAYLAAVERLVAQQGVTRYLAHRGESDDKLEQVRGLGVDVDRPTLPLEIAVRRGPVGATVIAFPSVGVHTLPVVLAGSGVRTLLCGVADRQARAVC</sequence>
<reference evidence="2" key="1">
    <citation type="journal article" date="2019" name="Int. J. Syst. Evol. Microbiol.">
        <title>The Global Catalogue of Microorganisms (GCM) 10K type strain sequencing project: providing services to taxonomists for standard genome sequencing and annotation.</title>
        <authorList>
            <consortium name="The Broad Institute Genomics Platform"/>
            <consortium name="The Broad Institute Genome Sequencing Center for Infectious Disease"/>
            <person name="Wu L."/>
            <person name="Ma J."/>
        </authorList>
    </citation>
    <scope>NUCLEOTIDE SEQUENCE [LARGE SCALE GENOMIC DNA]</scope>
    <source>
        <strain evidence="2">JCM 16540</strain>
    </source>
</reference>
<name>A0ABP6XWK6_9ACTN</name>
<comment type="caution">
    <text evidence="1">The sequence shown here is derived from an EMBL/GenBank/DDBJ whole genome shotgun (WGS) entry which is preliminary data.</text>
</comment>
<organism evidence="1 2">
    <name type="scientific">Microlunatus spumicola</name>
    <dbReference type="NCBI Taxonomy" id="81499"/>
    <lineage>
        <taxon>Bacteria</taxon>
        <taxon>Bacillati</taxon>
        <taxon>Actinomycetota</taxon>
        <taxon>Actinomycetes</taxon>
        <taxon>Propionibacteriales</taxon>
        <taxon>Propionibacteriaceae</taxon>
        <taxon>Microlunatus</taxon>
    </lineage>
</organism>
<dbReference type="EMBL" id="BAAAYR010000004">
    <property type="protein sequence ID" value="GAA3573719.1"/>
    <property type="molecule type" value="Genomic_DNA"/>
</dbReference>
<gene>
    <name evidence="1" type="ORF">GCM10022197_33250</name>
</gene>
<proteinExistence type="predicted"/>
<evidence type="ECO:0000313" key="1">
    <source>
        <dbReference type="EMBL" id="GAA3573719.1"/>
    </source>
</evidence>
<accession>A0ABP6XWK6</accession>
<dbReference type="RefSeq" id="WP_204910051.1">
    <property type="nucleotide sequence ID" value="NZ_BAAAYR010000004.1"/>
</dbReference>
<protein>
    <submittedName>
        <fullName evidence="1">Uncharacterized protein</fullName>
    </submittedName>
</protein>